<dbReference type="STRING" id="200324.A0A2N5S4P2"/>
<dbReference type="Pfam" id="PF14223">
    <property type="entry name" value="Retrotran_gag_2"/>
    <property type="match status" value="1"/>
</dbReference>
<dbReference type="Proteomes" id="UP000235388">
    <property type="component" value="Unassembled WGS sequence"/>
</dbReference>
<keyword evidence="3" id="KW-1185">Reference proteome</keyword>
<comment type="caution">
    <text evidence="2">The sequence shown here is derived from an EMBL/GenBank/DDBJ whole genome shotgun (WGS) entry which is preliminary data.</text>
</comment>
<protein>
    <submittedName>
        <fullName evidence="2">Uncharacterized protein</fullName>
    </submittedName>
</protein>
<dbReference type="PANTHER" id="PTHR33246">
    <property type="entry name" value="CCHC-TYPE DOMAIN-CONTAINING PROTEIN"/>
    <property type="match status" value="1"/>
</dbReference>
<gene>
    <name evidence="2" type="ORF">PCANC_28277</name>
</gene>
<dbReference type="AlphaFoldDB" id="A0A2N5S4P2"/>
<organism evidence="2 3">
    <name type="scientific">Puccinia coronata f. sp. avenae</name>
    <dbReference type="NCBI Taxonomy" id="200324"/>
    <lineage>
        <taxon>Eukaryota</taxon>
        <taxon>Fungi</taxon>
        <taxon>Dikarya</taxon>
        <taxon>Basidiomycota</taxon>
        <taxon>Pucciniomycotina</taxon>
        <taxon>Pucciniomycetes</taxon>
        <taxon>Pucciniales</taxon>
        <taxon>Pucciniaceae</taxon>
        <taxon>Puccinia</taxon>
    </lineage>
</organism>
<evidence type="ECO:0000313" key="3">
    <source>
        <dbReference type="Proteomes" id="UP000235388"/>
    </source>
</evidence>
<sequence>MSKSKIPADFSALGTTPKIDAPSQSVLKFTGLLCASTNGSSCLTFFLGASNTAVCSVITKTVHSSNYCYIRNFEDDAAGMWLALKLAHQDSSSGGRMYWLRKLIQDRMSGEDIDAHIELMGGYAEKLNALITEKYSLMANDVHSTALLISLPGDWLNCVSALMNEERVPSSRIVAALKAELLRRRATGDDSNPIVIFSAQSTAAATTSTDDSKSKPFCTFCNCTGHDLLICNNASRIIKEHKAQRQQEFQNCRGPDNSNKKPLAKKGSTSNPTWAGHTSVVELDDFSSSDNVELLFLGRIKLERE</sequence>
<dbReference type="PANTHER" id="PTHR33246:SF51">
    <property type="entry name" value="MYB_SANT-LIKE DOMAIN-CONTAINING PROTEIN"/>
    <property type="match status" value="1"/>
</dbReference>
<evidence type="ECO:0000313" key="2">
    <source>
        <dbReference type="EMBL" id="PLW08198.1"/>
    </source>
</evidence>
<proteinExistence type="predicted"/>
<feature type="region of interest" description="Disordered" evidence="1">
    <location>
        <begin position="245"/>
        <end position="274"/>
    </location>
</feature>
<dbReference type="EMBL" id="PGCJ01001176">
    <property type="protein sequence ID" value="PLW08198.1"/>
    <property type="molecule type" value="Genomic_DNA"/>
</dbReference>
<accession>A0A2N5S4P2</accession>
<name>A0A2N5S4P2_9BASI</name>
<reference evidence="2 3" key="1">
    <citation type="submission" date="2017-11" db="EMBL/GenBank/DDBJ databases">
        <title>De novo assembly and phasing of dikaryotic genomes from two isolates of Puccinia coronata f. sp. avenae, the causal agent of oat crown rust.</title>
        <authorList>
            <person name="Miller M.E."/>
            <person name="Zhang Y."/>
            <person name="Omidvar V."/>
            <person name="Sperschneider J."/>
            <person name="Schwessinger B."/>
            <person name="Raley C."/>
            <person name="Palmer J.M."/>
            <person name="Garnica D."/>
            <person name="Upadhyaya N."/>
            <person name="Rathjen J."/>
            <person name="Taylor J.M."/>
            <person name="Park R.F."/>
            <person name="Dodds P.N."/>
            <person name="Hirsch C.D."/>
            <person name="Kianian S.F."/>
            <person name="Figueroa M."/>
        </authorList>
    </citation>
    <scope>NUCLEOTIDE SEQUENCE [LARGE SCALE GENOMIC DNA]</scope>
    <source>
        <strain evidence="2">12NC29</strain>
    </source>
</reference>
<evidence type="ECO:0000256" key="1">
    <source>
        <dbReference type="SAM" id="MobiDB-lite"/>
    </source>
</evidence>